<evidence type="ECO:0000313" key="3">
    <source>
        <dbReference type="EMBL" id="RIX77413.1"/>
    </source>
</evidence>
<comment type="caution">
    <text evidence="3">The sequence shown here is derived from an EMBL/GenBank/DDBJ whole genome shotgun (WGS) entry which is preliminary data.</text>
</comment>
<dbReference type="EMBL" id="QXMN01000025">
    <property type="protein sequence ID" value="RIX77413.1"/>
    <property type="molecule type" value="Genomic_DNA"/>
</dbReference>
<feature type="domain" description="CN hydrolase" evidence="2">
    <location>
        <begin position="26"/>
        <end position="275"/>
    </location>
</feature>
<dbReference type="Pfam" id="PF00795">
    <property type="entry name" value="CN_hydrolase"/>
    <property type="match status" value="1"/>
</dbReference>
<dbReference type="SUPFAM" id="SSF56317">
    <property type="entry name" value="Carbon-nitrogen hydrolase"/>
    <property type="match status" value="1"/>
</dbReference>
<accession>A0A9X8D390</accession>
<dbReference type="CDD" id="cd07580">
    <property type="entry name" value="nitrilase_2"/>
    <property type="match status" value="1"/>
</dbReference>
<dbReference type="Gene3D" id="3.60.110.10">
    <property type="entry name" value="Carbon-nitrogen hydrolase"/>
    <property type="match status" value="1"/>
</dbReference>
<name>A0A9X8D390_9BURK</name>
<sequence length="313" mass="33687">MTLQTPASQDIPSGGDAVPGLRASPVRVAVVQFDPQVGVENLARNAAAVRAQLEAAVAGGAQLIVLPELATTGYCFSGRDEAFAHAEPVPHGSTVQGWVAFAAKHGVYLVGCLAEQDGWQLFDTAVLVGPEGYIGRYRKTHLWNNEKLWFTPGNEGYPVFETKIGRIGLLVCWDIWFPETARIVAQQGADIICVPTGWVWTPPPLYDASGVCMPAYLTMTAAHANNVFIATADRVGQERGTGFMGNSLIAGTNGWPMGRIAGPEEETILYADVDLGAARSAPIWTPLNDLHRDRRTDLYDAMLGYRGAPALPR</sequence>
<evidence type="ECO:0000259" key="2">
    <source>
        <dbReference type="PROSITE" id="PS50263"/>
    </source>
</evidence>
<dbReference type="PANTHER" id="PTHR43674:SF2">
    <property type="entry name" value="BETA-UREIDOPROPIONASE"/>
    <property type="match status" value="1"/>
</dbReference>
<dbReference type="OrthoDB" id="9803803at2"/>
<dbReference type="PANTHER" id="PTHR43674">
    <property type="entry name" value="NITRILASE C965.09-RELATED"/>
    <property type="match status" value="1"/>
</dbReference>
<proteinExistence type="predicted"/>
<gene>
    <name evidence="3" type="ORF">D3H34_19540</name>
</gene>
<reference evidence="3 4" key="1">
    <citation type="submission" date="2018-09" db="EMBL/GenBank/DDBJ databases">
        <title>Acidovorax cavernicola nov. sp. isolated from Gruta de las Maravillas (Aracena, Spain).</title>
        <authorList>
            <person name="Jurado V."/>
            <person name="Gutierrez-Patricio S."/>
            <person name="Gonzalez-Pimentel J.L."/>
            <person name="Miller A.Z."/>
            <person name="Laiz L."/>
            <person name="Saiz-Jimenez C."/>
        </authorList>
    </citation>
    <scope>NUCLEOTIDE SEQUENCE [LARGE SCALE GENOMIC DNA]</scope>
    <source>
        <strain evidence="3 4">1011MAR4D40.2</strain>
    </source>
</reference>
<evidence type="ECO:0000313" key="4">
    <source>
        <dbReference type="Proteomes" id="UP000265619"/>
    </source>
</evidence>
<protein>
    <submittedName>
        <fullName evidence="3">Hydratase</fullName>
    </submittedName>
</protein>
<dbReference type="PROSITE" id="PS50263">
    <property type="entry name" value="CN_HYDROLASE"/>
    <property type="match status" value="1"/>
</dbReference>
<organism evidence="3 4">
    <name type="scientific">Acidovorax cavernicola</name>
    <dbReference type="NCBI Taxonomy" id="1675792"/>
    <lineage>
        <taxon>Bacteria</taxon>
        <taxon>Pseudomonadati</taxon>
        <taxon>Pseudomonadota</taxon>
        <taxon>Betaproteobacteria</taxon>
        <taxon>Burkholderiales</taxon>
        <taxon>Comamonadaceae</taxon>
        <taxon>Acidovorax</taxon>
    </lineage>
</organism>
<keyword evidence="4" id="KW-1185">Reference proteome</keyword>
<dbReference type="InterPro" id="IPR050345">
    <property type="entry name" value="Aliph_Amidase/BUP"/>
</dbReference>
<dbReference type="GO" id="GO:0016811">
    <property type="term" value="F:hydrolase activity, acting on carbon-nitrogen (but not peptide) bonds, in linear amides"/>
    <property type="evidence" value="ECO:0007669"/>
    <property type="project" value="UniProtKB-ARBA"/>
</dbReference>
<evidence type="ECO:0000256" key="1">
    <source>
        <dbReference type="ARBA" id="ARBA00022801"/>
    </source>
</evidence>
<keyword evidence="1" id="KW-0378">Hydrolase</keyword>
<dbReference type="InterPro" id="IPR003010">
    <property type="entry name" value="C-N_Hydrolase"/>
</dbReference>
<dbReference type="AlphaFoldDB" id="A0A9X8D390"/>
<dbReference type="RefSeq" id="WP_119555911.1">
    <property type="nucleotide sequence ID" value="NZ_QXMN01000025.1"/>
</dbReference>
<dbReference type="InterPro" id="IPR036526">
    <property type="entry name" value="C-N_Hydrolase_sf"/>
</dbReference>
<dbReference type="Proteomes" id="UP000265619">
    <property type="component" value="Unassembled WGS sequence"/>
</dbReference>